<evidence type="ECO:0000259" key="4">
    <source>
        <dbReference type="Pfam" id="PF20434"/>
    </source>
</evidence>
<dbReference type="InterPro" id="IPR002168">
    <property type="entry name" value="Lipase_GDXG_HIS_AS"/>
</dbReference>
<feature type="chain" id="PRO_5011540841" evidence="3">
    <location>
        <begin position="19"/>
        <end position="276"/>
    </location>
</feature>
<dbReference type="AlphaFoldDB" id="A0A1G9HPY3"/>
<dbReference type="PANTHER" id="PTHR48081">
    <property type="entry name" value="AB HYDROLASE SUPERFAMILY PROTEIN C4A8.06C"/>
    <property type="match status" value="1"/>
</dbReference>
<feature type="domain" description="BD-FAE-like" evidence="4">
    <location>
        <begin position="37"/>
        <end position="232"/>
    </location>
</feature>
<dbReference type="PROSITE" id="PS01173">
    <property type="entry name" value="LIPASE_GDXG_HIS"/>
    <property type="match status" value="1"/>
</dbReference>
<evidence type="ECO:0000256" key="2">
    <source>
        <dbReference type="ARBA" id="ARBA00022801"/>
    </source>
</evidence>
<dbReference type="InterPro" id="IPR050300">
    <property type="entry name" value="GDXG_lipolytic_enzyme"/>
</dbReference>
<dbReference type="SUPFAM" id="SSF53474">
    <property type="entry name" value="alpha/beta-Hydrolases"/>
    <property type="match status" value="1"/>
</dbReference>
<dbReference type="Gene3D" id="3.40.50.1820">
    <property type="entry name" value="alpha/beta hydrolase"/>
    <property type="match status" value="1"/>
</dbReference>
<evidence type="ECO:0000256" key="1">
    <source>
        <dbReference type="ARBA" id="ARBA00010515"/>
    </source>
</evidence>
<protein>
    <submittedName>
        <fullName evidence="5">Acetyl esterase/lipase</fullName>
    </submittedName>
</protein>
<dbReference type="RefSeq" id="WP_093196536.1">
    <property type="nucleotide sequence ID" value="NZ_FNGS01000001.1"/>
</dbReference>
<comment type="similarity">
    <text evidence="1">Belongs to the 'GDXG' lipolytic enzyme family.</text>
</comment>
<gene>
    <name evidence="5" type="ORF">SAMN04488090_0158</name>
</gene>
<dbReference type="GO" id="GO:0016787">
    <property type="term" value="F:hydrolase activity"/>
    <property type="evidence" value="ECO:0007669"/>
    <property type="project" value="UniProtKB-KW"/>
</dbReference>
<keyword evidence="3" id="KW-0732">Signal</keyword>
<accession>A0A1G9HPY3</accession>
<dbReference type="STRING" id="563176.SAMN04488090_0158"/>
<dbReference type="InterPro" id="IPR029058">
    <property type="entry name" value="AB_hydrolase_fold"/>
</dbReference>
<name>A0A1G9HPY3_9BACT</name>
<dbReference type="Proteomes" id="UP000198901">
    <property type="component" value="Unassembled WGS sequence"/>
</dbReference>
<keyword evidence="6" id="KW-1185">Reference proteome</keyword>
<dbReference type="InterPro" id="IPR049492">
    <property type="entry name" value="BD-FAE-like_dom"/>
</dbReference>
<evidence type="ECO:0000313" key="6">
    <source>
        <dbReference type="Proteomes" id="UP000198901"/>
    </source>
</evidence>
<dbReference type="Pfam" id="PF20434">
    <property type="entry name" value="BD-FAE"/>
    <property type="match status" value="1"/>
</dbReference>
<keyword evidence="2" id="KW-0378">Hydrolase</keyword>
<evidence type="ECO:0000256" key="3">
    <source>
        <dbReference type="SAM" id="SignalP"/>
    </source>
</evidence>
<sequence>MRYLLLLFFGLLLRPAGAQQAQTLTDLAYGPDSLQKMDVYLVANRTTQTPLVILVHGGGWMNGDKTACHFMRDFLLPQGINIVNINYRLATPQRHYHEIMADMDSAVSMLLRKADEWGIRKDRYVFWGGSAGGHLALLYAYKYDRRNVISAVTSLGGPTCLDDLRTLSKVKPSDLQGLLPLITGDPWTPPNLPAGYREASPCHGPDYKPTLLMHGGADPIVPVGQSEIMYQLLQERQIPSELIVLPNGGHGGEGTTPEAAQHMARTLVRWIQTYSR</sequence>
<reference evidence="5 6" key="1">
    <citation type="submission" date="2016-10" db="EMBL/GenBank/DDBJ databases">
        <authorList>
            <person name="de Groot N.N."/>
        </authorList>
    </citation>
    <scope>NUCLEOTIDE SEQUENCE [LARGE SCALE GENOMIC DNA]</scope>
    <source>
        <strain evidence="5 6">DSM 21668</strain>
    </source>
</reference>
<evidence type="ECO:0000313" key="5">
    <source>
        <dbReference type="EMBL" id="SDL15051.1"/>
    </source>
</evidence>
<proteinExistence type="inferred from homology"/>
<organism evidence="5 6">
    <name type="scientific">Siphonobacter aquaeclarae</name>
    <dbReference type="NCBI Taxonomy" id="563176"/>
    <lineage>
        <taxon>Bacteria</taxon>
        <taxon>Pseudomonadati</taxon>
        <taxon>Bacteroidota</taxon>
        <taxon>Cytophagia</taxon>
        <taxon>Cytophagales</taxon>
        <taxon>Cytophagaceae</taxon>
        <taxon>Siphonobacter</taxon>
    </lineage>
</organism>
<feature type="signal peptide" evidence="3">
    <location>
        <begin position="1"/>
        <end position="18"/>
    </location>
</feature>
<dbReference type="OrthoDB" id="9777975at2"/>
<dbReference type="PANTHER" id="PTHR48081:SF13">
    <property type="entry name" value="ALPHA_BETA HYDROLASE"/>
    <property type="match status" value="1"/>
</dbReference>
<dbReference type="EMBL" id="FNGS01000001">
    <property type="protein sequence ID" value="SDL15051.1"/>
    <property type="molecule type" value="Genomic_DNA"/>
</dbReference>